<dbReference type="AlphaFoldDB" id="A0A1C9HZU4"/>
<evidence type="ECO:0000313" key="2">
    <source>
        <dbReference type="EMBL" id="AOO92191.1"/>
    </source>
</evidence>
<dbReference type="Pfam" id="PF22945">
    <property type="entry name" value="LEM-3_GIY-YIG"/>
    <property type="match status" value="1"/>
</dbReference>
<organism evidence="2">
    <name type="scientific">Rhizobium leguminosarum bv. trifolii</name>
    <dbReference type="NCBI Taxonomy" id="386"/>
    <lineage>
        <taxon>Bacteria</taxon>
        <taxon>Pseudomonadati</taxon>
        <taxon>Pseudomonadota</taxon>
        <taxon>Alphaproteobacteria</taxon>
        <taxon>Hyphomicrobiales</taxon>
        <taxon>Rhizobiaceae</taxon>
        <taxon>Rhizobium/Agrobacterium group</taxon>
        <taxon>Rhizobium</taxon>
    </lineage>
</organism>
<evidence type="ECO:0000259" key="1">
    <source>
        <dbReference type="PROSITE" id="PS50164"/>
    </source>
</evidence>
<feature type="domain" description="GIY-YIG" evidence="1">
    <location>
        <begin position="15"/>
        <end position="107"/>
    </location>
</feature>
<dbReference type="EMBL" id="KX489827">
    <property type="protein sequence ID" value="AOO92191.1"/>
    <property type="molecule type" value="Genomic_DNA"/>
</dbReference>
<accession>A0A1C9HZU4</accession>
<sequence>MTSINRFPEEVCEKLGNYVYRLIDPRNGETFYVGKGKNNRVFDHAAGLPDPSEDDSQPIGTKLERIRAIKDAHLQVIHVIHRHEIPDHAIFEVEAALIDAYPGLTNIQGGHASTDRGPMNHIELTDKYCLPELSLPPEHRLILININKLEDRSNRQAIYNLVCFAWRISKPRAEKAEYVLAVVRGVVVGVFRPDKWMPATHENFPDIPYADGSEASRIGFVGEEASSEIWDLYVGPRGKRVTHPQLKHIQNPIRFWNCD</sequence>
<reference evidence="2" key="1">
    <citation type="journal article" date="2015" name="BMC Genomics">
        <title>Transcriptome profiling of a Rhizobium leguminosarum bv. trifolii rosR mutant reveals the role of the transcriptional regulator RosR in motility, synthesis of cell-surface components, and other cellular processes.</title>
        <authorList>
            <person name="Rachwal K."/>
            <person name="Matczynska E."/>
            <person name="Janczarek M."/>
        </authorList>
    </citation>
    <scope>NUCLEOTIDE SEQUENCE</scope>
    <source>
        <strain evidence="2">Rt24.2</strain>
    </source>
</reference>
<dbReference type="RefSeq" id="WP_206106141.1">
    <property type="nucleotide sequence ID" value="NZ_MAMO01000083.1"/>
</dbReference>
<name>A0A1C9HZU4_RHILT</name>
<proteinExistence type="predicted"/>
<dbReference type="InterPro" id="IPR000305">
    <property type="entry name" value="GIY-YIG_endonuc"/>
</dbReference>
<dbReference type="PROSITE" id="PS50164">
    <property type="entry name" value="GIY_YIG"/>
    <property type="match status" value="1"/>
</dbReference>
<protein>
    <recommendedName>
        <fullName evidence="1">GIY-YIG domain-containing protein</fullName>
    </recommendedName>
</protein>
<reference evidence="2" key="2">
    <citation type="journal article" date="2016" name="Front. Microbiol.">
        <title>The Regulatory Protein RosR Affects Rhizobium leguminosarum bv. trifolii Protein Profiles, Cell Surface Properties, and Symbiosis with Clover.</title>
        <authorList>
            <person name="Rachwal K."/>
            <person name="Boguszewska A."/>
            <person name="Kopcinska J."/>
            <person name="Karas M."/>
            <person name="Tchorzewski M."/>
            <person name="Janczarek M."/>
        </authorList>
    </citation>
    <scope>NUCLEOTIDE SEQUENCE</scope>
    <source>
        <strain evidence="2">Rt24.2</strain>
    </source>
</reference>
<dbReference type="CDD" id="cd10440">
    <property type="entry name" value="GIY-YIG_COG3680"/>
    <property type="match status" value="1"/>
</dbReference>